<feature type="domain" description="NfeD-like C-terminal" evidence="6">
    <location>
        <begin position="90"/>
        <end position="147"/>
    </location>
</feature>
<evidence type="ECO:0000256" key="1">
    <source>
        <dbReference type="ARBA" id="ARBA00004141"/>
    </source>
</evidence>
<dbReference type="Gene3D" id="2.40.50.140">
    <property type="entry name" value="Nucleic acid-binding proteins"/>
    <property type="match status" value="1"/>
</dbReference>
<reference evidence="7 8" key="1">
    <citation type="submission" date="2014-07" db="EMBL/GenBank/DDBJ databases">
        <authorList>
            <person name="McCorrison J."/>
            <person name="Sanka R."/>
            <person name="Torralba M."/>
            <person name="Gillis M."/>
            <person name="Haft D.H."/>
            <person name="Methe B."/>
            <person name="Sutton G."/>
            <person name="Nelson K.E."/>
        </authorList>
    </citation>
    <scope>NUCLEOTIDE SEQUENCE [LARGE SCALE GENOMIC DNA]</scope>
    <source>
        <strain evidence="7 8">DNF00011</strain>
    </source>
</reference>
<dbReference type="RefSeq" id="WP_035755257.1">
    <property type="nucleotide sequence ID" value="NZ_JRNH01000011.1"/>
</dbReference>
<evidence type="ECO:0000313" key="8">
    <source>
        <dbReference type="Proteomes" id="UP000053528"/>
    </source>
</evidence>
<accession>A0A095YEN7</accession>
<protein>
    <recommendedName>
        <fullName evidence="6">NfeD-like C-terminal domain-containing protein</fullName>
    </recommendedName>
</protein>
<evidence type="ECO:0000313" key="7">
    <source>
        <dbReference type="EMBL" id="KGF20865.1"/>
    </source>
</evidence>
<organism evidence="7 8">
    <name type="scientific">Pseudoglutamicibacter albus DNF00011</name>
    <dbReference type="NCBI Taxonomy" id="1401063"/>
    <lineage>
        <taxon>Bacteria</taxon>
        <taxon>Bacillati</taxon>
        <taxon>Actinomycetota</taxon>
        <taxon>Actinomycetes</taxon>
        <taxon>Micrococcales</taxon>
        <taxon>Micrococcaceae</taxon>
        <taxon>Pseudoglutamicibacter</taxon>
    </lineage>
</organism>
<proteinExistence type="predicted"/>
<dbReference type="EMBL" id="JRNH01000011">
    <property type="protein sequence ID" value="KGF20865.1"/>
    <property type="molecule type" value="Genomic_DNA"/>
</dbReference>
<name>A0A095YEN7_9MICC</name>
<keyword evidence="2 5" id="KW-0812">Transmembrane</keyword>
<dbReference type="InterPro" id="IPR052165">
    <property type="entry name" value="Membrane_assoc_protease"/>
</dbReference>
<keyword evidence="3 5" id="KW-1133">Transmembrane helix</keyword>
<evidence type="ECO:0000256" key="2">
    <source>
        <dbReference type="ARBA" id="ARBA00022692"/>
    </source>
</evidence>
<evidence type="ECO:0000256" key="5">
    <source>
        <dbReference type="SAM" id="Phobius"/>
    </source>
</evidence>
<evidence type="ECO:0000256" key="3">
    <source>
        <dbReference type="ARBA" id="ARBA00022989"/>
    </source>
</evidence>
<dbReference type="PANTHER" id="PTHR33507:SF3">
    <property type="entry name" value="INNER MEMBRANE PROTEIN YBBJ"/>
    <property type="match status" value="1"/>
</dbReference>
<dbReference type="PANTHER" id="PTHR33507">
    <property type="entry name" value="INNER MEMBRANE PROTEIN YBBJ"/>
    <property type="match status" value="1"/>
</dbReference>
<feature type="transmembrane region" description="Helical" evidence="5">
    <location>
        <begin position="12"/>
        <end position="32"/>
    </location>
</feature>
<keyword evidence="4 5" id="KW-0472">Membrane</keyword>
<comment type="subcellular location">
    <subcellularLocation>
        <location evidence="1">Membrane</location>
        <topology evidence="1">Multi-pass membrane protein</topology>
    </subcellularLocation>
</comment>
<feature type="transmembrane region" description="Helical" evidence="5">
    <location>
        <begin position="52"/>
        <end position="70"/>
    </location>
</feature>
<gene>
    <name evidence="7" type="ORF">HMPREF2128_03975</name>
</gene>
<dbReference type="InterPro" id="IPR012340">
    <property type="entry name" value="NA-bd_OB-fold"/>
</dbReference>
<sequence length="153" mass="17133">MMHWIMENGWAFWLIVMLVMLGIEMLSLDLWFAMLAGGALAATLTSLADAEFWLQLIVFSVVSLILMTTLRPFAMRMLRKRTTDARSNVSRLINSEALVLERVTKQTGLIRVEGDEWSARTNLAQGIAPGEYVTIDSIQGATAYISPVRTHES</sequence>
<dbReference type="Proteomes" id="UP000053528">
    <property type="component" value="Unassembled WGS sequence"/>
</dbReference>
<comment type="caution">
    <text evidence="7">The sequence shown here is derived from an EMBL/GenBank/DDBJ whole genome shotgun (WGS) entry which is preliminary data.</text>
</comment>
<evidence type="ECO:0000256" key="4">
    <source>
        <dbReference type="ARBA" id="ARBA00023136"/>
    </source>
</evidence>
<evidence type="ECO:0000259" key="6">
    <source>
        <dbReference type="Pfam" id="PF01957"/>
    </source>
</evidence>
<dbReference type="GO" id="GO:0005886">
    <property type="term" value="C:plasma membrane"/>
    <property type="evidence" value="ECO:0007669"/>
    <property type="project" value="TreeGrafter"/>
</dbReference>
<dbReference type="InterPro" id="IPR002810">
    <property type="entry name" value="NfeD-like_C"/>
</dbReference>
<dbReference type="Pfam" id="PF01957">
    <property type="entry name" value="NfeD"/>
    <property type="match status" value="1"/>
</dbReference>
<dbReference type="AlphaFoldDB" id="A0A095YEN7"/>